<keyword evidence="5" id="KW-0378">Hydrolase</keyword>
<evidence type="ECO:0000313" key="10">
    <source>
        <dbReference type="Proteomes" id="UP000239485"/>
    </source>
</evidence>
<feature type="domain" description="Acylphosphatase-like" evidence="8">
    <location>
        <begin position="35"/>
        <end position="123"/>
    </location>
</feature>
<dbReference type="NCBIfam" id="NF010997">
    <property type="entry name" value="PRK14422.1"/>
    <property type="match status" value="1"/>
</dbReference>
<dbReference type="EMBL" id="PTJD01000001">
    <property type="protein sequence ID" value="PPK98541.1"/>
    <property type="molecule type" value="Genomic_DNA"/>
</dbReference>
<comment type="catalytic activity">
    <reaction evidence="4 5">
        <text>an acyl phosphate + H2O = a carboxylate + phosphate + H(+)</text>
        <dbReference type="Rhea" id="RHEA:14965"/>
        <dbReference type="ChEBI" id="CHEBI:15377"/>
        <dbReference type="ChEBI" id="CHEBI:15378"/>
        <dbReference type="ChEBI" id="CHEBI:29067"/>
        <dbReference type="ChEBI" id="CHEBI:43474"/>
        <dbReference type="ChEBI" id="CHEBI:59918"/>
        <dbReference type="EC" id="3.6.1.7"/>
    </reaction>
</comment>
<feature type="region of interest" description="Disordered" evidence="7">
    <location>
        <begin position="1"/>
        <end position="27"/>
    </location>
</feature>
<dbReference type="EC" id="3.6.1.7" evidence="2 5"/>
<dbReference type="Gene3D" id="3.30.70.100">
    <property type="match status" value="1"/>
</dbReference>
<dbReference type="PANTHER" id="PTHR47268:SF4">
    <property type="entry name" value="ACYLPHOSPHATASE"/>
    <property type="match status" value="1"/>
</dbReference>
<feature type="compositionally biased region" description="Acidic residues" evidence="7">
    <location>
        <begin position="16"/>
        <end position="27"/>
    </location>
</feature>
<feature type="active site" evidence="5">
    <location>
        <position position="68"/>
    </location>
</feature>
<evidence type="ECO:0000259" key="8">
    <source>
        <dbReference type="PROSITE" id="PS51160"/>
    </source>
</evidence>
<dbReference type="InterPro" id="IPR017968">
    <property type="entry name" value="Acylphosphatase_CS"/>
</dbReference>
<evidence type="ECO:0000256" key="2">
    <source>
        <dbReference type="ARBA" id="ARBA00012150"/>
    </source>
</evidence>
<feature type="active site" evidence="5">
    <location>
        <position position="50"/>
    </location>
</feature>
<dbReference type="InterPro" id="IPR020456">
    <property type="entry name" value="Acylphosphatase"/>
</dbReference>
<organism evidence="9 10">
    <name type="scientific">Kineococcus xinjiangensis</name>
    <dbReference type="NCBI Taxonomy" id="512762"/>
    <lineage>
        <taxon>Bacteria</taxon>
        <taxon>Bacillati</taxon>
        <taxon>Actinomycetota</taxon>
        <taxon>Actinomycetes</taxon>
        <taxon>Kineosporiales</taxon>
        <taxon>Kineosporiaceae</taxon>
        <taxon>Kineococcus</taxon>
    </lineage>
</organism>
<evidence type="ECO:0000256" key="5">
    <source>
        <dbReference type="PROSITE-ProRule" id="PRU00520"/>
    </source>
</evidence>
<name>A0A2S6IWK9_9ACTN</name>
<evidence type="ECO:0000256" key="4">
    <source>
        <dbReference type="ARBA" id="ARBA00047645"/>
    </source>
</evidence>
<feature type="compositionally biased region" description="Pro residues" evidence="7">
    <location>
        <begin position="1"/>
        <end position="10"/>
    </location>
</feature>
<dbReference type="GO" id="GO:0003998">
    <property type="term" value="F:acylphosphatase activity"/>
    <property type="evidence" value="ECO:0007669"/>
    <property type="project" value="UniProtKB-EC"/>
</dbReference>
<proteinExistence type="inferred from homology"/>
<dbReference type="PROSITE" id="PS51160">
    <property type="entry name" value="ACYLPHOSPHATASE_3"/>
    <property type="match status" value="1"/>
</dbReference>
<accession>A0A2S6IWK9</accession>
<protein>
    <recommendedName>
        <fullName evidence="3 5">acylphosphatase</fullName>
        <ecNumber evidence="2 5">3.6.1.7</ecNumber>
    </recommendedName>
</protein>
<keyword evidence="10" id="KW-1185">Reference proteome</keyword>
<evidence type="ECO:0000313" key="9">
    <source>
        <dbReference type="EMBL" id="PPK98541.1"/>
    </source>
</evidence>
<dbReference type="Pfam" id="PF00708">
    <property type="entry name" value="Acylphosphatase"/>
    <property type="match status" value="1"/>
</dbReference>
<dbReference type="SUPFAM" id="SSF54975">
    <property type="entry name" value="Acylphosphatase/BLUF domain-like"/>
    <property type="match status" value="1"/>
</dbReference>
<comment type="similarity">
    <text evidence="1 6">Belongs to the acylphosphatase family.</text>
</comment>
<dbReference type="Proteomes" id="UP000239485">
    <property type="component" value="Unassembled WGS sequence"/>
</dbReference>
<evidence type="ECO:0000256" key="3">
    <source>
        <dbReference type="ARBA" id="ARBA00015991"/>
    </source>
</evidence>
<dbReference type="PROSITE" id="PS00150">
    <property type="entry name" value="ACYLPHOSPHATASE_1"/>
    <property type="match status" value="1"/>
</dbReference>
<reference evidence="9 10" key="1">
    <citation type="submission" date="2018-02" db="EMBL/GenBank/DDBJ databases">
        <title>Genomic Encyclopedia of Archaeal and Bacterial Type Strains, Phase II (KMG-II): from individual species to whole genera.</title>
        <authorList>
            <person name="Goeker M."/>
        </authorList>
    </citation>
    <scope>NUCLEOTIDE SEQUENCE [LARGE SCALE GENOMIC DNA]</scope>
    <source>
        <strain evidence="9 10">DSM 22857</strain>
    </source>
</reference>
<gene>
    <name evidence="9" type="ORF">CLV92_101237</name>
</gene>
<dbReference type="InterPro" id="IPR001792">
    <property type="entry name" value="Acylphosphatase-like_dom"/>
</dbReference>
<evidence type="ECO:0000256" key="1">
    <source>
        <dbReference type="ARBA" id="ARBA00005614"/>
    </source>
</evidence>
<sequence length="123" mass="13440">MSESPPPQQPTPLEVDPQEADPQEADPQEAIEAVRLTAWVRGQVQGVGFRWWTRSQALALGLAGSASNRPDGRVEVVAEGPRAACEELLRRLHPDAAGDRPGRVEGVVERWDGPRGVRGFVER</sequence>
<dbReference type="InterPro" id="IPR036046">
    <property type="entry name" value="Acylphosphatase-like_dom_sf"/>
</dbReference>
<evidence type="ECO:0000256" key="6">
    <source>
        <dbReference type="RuleBase" id="RU004168"/>
    </source>
</evidence>
<evidence type="ECO:0000256" key="7">
    <source>
        <dbReference type="SAM" id="MobiDB-lite"/>
    </source>
</evidence>
<dbReference type="PANTHER" id="PTHR47268">
    <property type="entry name" value="ACYLPHOSPHATASE"/>
    <property type="match status" value="1"/>
</dbReference>
<comment type="caution">
    <text evidence="9">The sequence shown here is derived from an EMBL/GenBank/DDBJ whole genome shotgun (WGS) entry which is preliminary data.</text>
</comment>
<dbReference type="AlphaFoldDB" id="A0A2S6IWK9"/>